<dbReference type="InterPro" id="IPR000917">
    <property type="entry name" value="Sulfatase_N"/>
</dbReference>
<reference evidence="5 6" key="1">
    <citation type="submission" date="2021-06" db="EMBL/GenBank/DDBJ databases">
        <title>Complete genome of Haloferula helveola possessing various polysaccharide degrading enzymes.</title>
        <authorList>
            <person name="Takami H."/>
            <person name="Huang C."/>
            <person name="Hamasaki K."/>
        </authorList>
    </citation>
    <scope>NUCLEOTIDE SEQUENCE [LARGE SCALE GENOMIC DNA]</scope>
    <source>
        <strain evidence="5 6">CN-1</strain>
    </source>
</reference>
<evidence type="ECO:0000256" key="1">
    <source>
        <dbReference type="ARBA" id="ARBA00008779"/>
    </source>
</evidence>
<dbReference type="SUPFAM" id="SSF53649">
    <property type="entry name" value="Alkaline phosphatase-like"/>
    <property type="match status" value="1"/>
</dbReference>
<keyword evidence="2" id="KW-0378">Hydrolase</keyword>
<protein>
    <submittedName>
        <fullName evidence="5">N-acetylgalactosamine-6-sulfatase</fullName>
    </submittedName>
</protein>
<dbReference type="PANTHER" id="PTHR42693:SF53">
    <property type="entry name" value="ENDO-4-O-SULFATASE"/>
    <property type="match status" value="1"/>
</dbReference>
<evidence type="ECO:0000259" key="4">
    <source>
        <dbReference type="Pfam" id="PF00884"/>
    </source>
</evidence>
<evidence type="ECO:0000313" key="6">
    <source>
        <dbReference type="Proteomes" id="UP001374893"/>
    </source>
</evidence>
<dbReference type="PANTHER" id="PTHR42693">
    <property type="entry name" value="ARYLSULFATASE FAMILY MEMBER"/>
    <property type="match status" value="1"/>
</dbReference>
<dbReference type="InterPro" id="IPR050738">
    <property type="entry name" value="Sulfatase"/>
</dbReference>
<gene>
    <name evidence="5" type="primary">GALNS_1</name>
    <name evidence="5" type="ORF">HAHE_01240</name>
</gene>
<feature type="region of interest" description="Disordered" evidence="3">
    <location>
        <begin position="534"/>
        <end position="559"/>
    </location>
</feature>
<evidence type="ECO:0000256" key="2">
    <source>
        <dbReference type="ARBA" id="ARBA00022801"/>
    </source>
</evidence>
<evidence type="ECO:0000256" key="3">
    <source>
        <dbReference type="SAM" id="MobiDB-lite"/>
    </source>
</evidence>
<keyword evidence="6" id="KW-1185">Reference proteome</keyword>
<dbReference type="InterPro" id="IPR017850">
    <property type="entry name" value="Alkaline_phosphatase_core_sf"/>
</dbReference>
<dbReference type="Proteomes" id="UP001374893">
    <property type="component" value="Chromosome"/>
</dbReference>
<name>A0ABN6GY39_9BACT</name>
<proteinExistence type="inferred from homology"/>
<accession>A0ABN6GY39</accession>
<sequence>MTLGCTVPAESDIPPETMRNPVQIMLLAALSLGGVSAAAQPSRPNVILIFADDISARELPVYGSSVWTDPWSKDSSDPRFRARTPALDRLAEEGCWITNAWASTVCSPSRAMMMTGRYAHLHKWWDNKDKGNYRNTDGRLTTWPLYESSPLQLGHVAQRAGYATYWAGKTQMAGDLTRFGFDEGCFTPGNLSDRDNPYTDFKMEMKPVNGKKVLVNSDTGEPLDTYLQHGWYWNPHVRLMNQPGSPKFCWWPNTEESREQFGLNTYGPDVELDFVFEFMERQQDAGKPFFIYHTSHLGHDAFDWFNPDSDSKWPGTPVIEWKDGRYFRTEPHVTGDKGDYDTHGTVTGPGVHNHINYLDYQVWQYRKKLAELGIADNTVLIFCADNGTSGYGKHNADRQKGTHVPLIMYAPGMTKHGRQDVLVNMSDFLPTLAELAGTPIPEDYEINGESLVPFLFSEKSEHRDWIYGYQGNKQIIRGRHVLRDGFGKWWDVSTSPENLISFPRIDDWTAVSDAHRKERDALKAILPRFDLHASAPDAPGVPARKTQPVLPKQNASRNG</sequence>
<dbReference type="Gene3D" id="3.40.720.10">
    <property type="entry name" value="Alkaline Phosphatase, subunit A"/>
    <property type="match status" value="1"/>
</dbReference>
<dbReference type="EMBL" id="AP024702">
    <property type="protein sequence ID" value="BCX46216.1"/>
    <property type="molecule type" value="Genomic_DNA"/>
</dbReference>
<feature type="domain" description="Sulfatase N-terminal" evidence="4">
    <location>
        <begin position="44"/>
        <end position="437"/>
    </location>
</feature>
<comment type="similarity">
    <text evidence="1">Belongs to the sulfatase family.</text>
</comment>
<evidence type="ECO:0000313" key="5">
    <source>
        <dbReference type="EMBL" id="BCX46216.1"/>
    </source>
</evidence>
<dbReference type="Pfam" id="PF00884">
    <property type="entry name" value="Sulfatase"/>
    <property type="match status" value="1"/>
</dbReference>
<organism evidence="5 6">
    <name type="scientific">Haloferula helveola</name>
    <dbReference type="NCBI Taxonomy" id="490095"/>
    <lineage>
        <taxon>Bacteria</taxon>
        <taxon>Pseudomonadati</taxon>
        <taxon>Verrucomicrobiota</taxon>
        <taxon>Verrucomicrobiia</taxon>
        <taxon>Verrucomicrobiales</taxon>
        <taxon>Verrucomicrobiaceae</taxon>
        <taxon>Haloferula</taxon>
    </lineage>
</organism>